<evidence type="ECO:0000256" key="5">
    <source>
        <dbReference type="ARBA" id="ARBA00023098"/>
    </source>
</evidence>
<evidence type="ECO:0000256" key="9">
    <source>
        <dbReference type="ARBA" id="ARBA00046608"/>
    </source>
</evidence>
<evidence type="ECO:0000256" key="8">
    <source>
        <dbReference type="ARBA" id="ARBA00024069"/>
    </source>
</evidence>
<comment type="catalytic activity">
    <reaction evidence="1 10">
        <text>a fatty acyl-[ACP] + phosphate = an acyl phosphate + holo-[ACP]</text>
        <dbReference type="Rhea" id="RHEA:42292"/>
        <dbReference type="Rhea" id="RHEA-COMP:9685"/>
        <dbReference type="Rhea" id="RHEA-COMP:14125"/>
        <dbReference type="ChEBI" id="CHEBI:43474"/>
        <dbReference type="ChEBI" id="CHEBI:59918"/>
        <dbReference type="ChEBI" id="CHEBI:64479"/>
        <dbReference type="ChEBI" id="CHEBI:138651"/>
        <dbReference type="EC" id="2.3.1.274"/>
    </reaction>
</comment>
<evidence type="ECO:0000256" key="2">
    <source>
        <dbReference type="ARBA" id="ARBA00022490"/>
    </source>
</evidence>
<keyword evidence="4 10" id="KW-0808">Transferase</keyword>
<dbReference type="Pfam" id="PF02504">
    <property type="entry name" value="FA_synthesis"/>
    <property type="match status" value="1"/>
</dbReference>
<proteinExistence type="inferred from homology"/>
<dbReference type="Proteomes" id="UP001255416">
    <property type="component" value="Unassembled WGS sequence"/>
</dbReference>
<reference evidence="13" key="1">
    <citation type="submission" date="2023-05" db="EMBL/GenBank/DDBJ databases">
        <title>Sedimentitalea sp. nov. JM2-8.</title>
        <authorList>
            <person name="Huang J."/>
        </authorList>
    </citation>
    <scope>NUCLEOTIDE SEQUENCE [LARGE SCALE GENOMIC DNA]</scope>
    <source>
        <strain evidence="13">KHS03</strain>
    </source>
</reference>
<evidence type="ECO:0000256" key="6">
    <source>
        <dbReference type="ARBA" id="ARBA00023209"/>
    </source>
</evidence>
<comment type="subunit">
    <text evidence="9 10">Homodimer. Probably interacts with PlsY.</text>
</comment>
<dbReference type="PANTHER" id="PTHR30100:SF1">
    <property type="entry name" value="PHOSPHATE ACYLTRANSFERASE"/>
    <property type="match status" value="1"/>
</dbReference>
<dbReference type="EMBL" id="JASMWN010000004">
    <property type="protein sequence ID" value="MDU9003810.1"/>
    <property type="molecule type" value="Genomic_DNA"/>
</dbReference>
<keyword evidence="3 10" id="KW-0444">Lipid biosynthesis</keyword>
<protein>
    <recommendedName>
        <fullName evidence="8 10">Phosphate acyltransferase</fullName>
        <ecNumber evidence="8 10">2.3.1.274</ecNumber>
    </recommendedName>
    <alternativeName>
        <fullName evidence="10">Acyl-ACP phosphotransacylase</fullName>
    </alternativeName>
    <alternativeName>
        <fullName evidence="10">Acyl-[acyl-carrier-protein]--phosphate acyltransferase</fullName>
    </alternativeName>
    <alternativeName>
        <fullName evidence="10">Phosphate-acyl-ACP acyltransferase</fullName>
    </alternativeName>
</protein>
<dbReference type="InterPro" id="IPR003664">
    <property type="entry name" value="FA_synthesis"/>
</dbReference>
<dbReference type="HAMAP" id="MF_00019">
    <property type="entry name" value="PlsX"/>
    <property type="match status" value="1"/>
</dbReference>
<dbReference type="SUPFAM" id="SSF53659">
    <property type="entry name" value="Isocitrate/Isopropylmalate dehydrogenase-like"/>
    <property type="match status" value="1"/>
</dbReference>
<name>A0ABU3VCA6_9RHOB</name>
<keyword evidence="2 10" id="KW-0963">Cytoplasm</keyword>
<dbReference type="InterPro" id="IPR012281">
    <property type="entry name" value="Phospholipid_synth_PlsX-like"/>
</dbReference>
<evidence type="ECO:0000313" key="13">
    <source>
        <dbReference type="Proteomes" id="UP001255416"/>
    </source>
</evidence>
<keyword evidence="6 10" id="KW-0594">Phospholipid biosynthesis</keyword>
<keyword evidence="12" id="KW-0012">Acyltransferase</keyword>
<dbReference type="RefSeq" id="WP_316774970.1">
    <property type="nucleotide sequence ID" value="NZ_JASMWN010000004.1"/>
</dbReference>
<dbReference type="PIRSF" id="PIRSF002465">
    <property type="entry name" value="Phsphlp_syn_PlsX"/>
    <property type="match status" value="1"/>
</dbReference>
<sequence>MTAQPDQNPAQADRIIISVDAMGGDNGPAAVVAGIAKSADKNPEIGFILHGPEAELRELVAKRTILNDRVLYRNTTDVVTMKDKPRDVMRNGKGTSMWSALESMSNGEAAGVVSCGNTGALMALSVIRLRKLPGVNRPAIAILFPSRNPQGFTLMLDAGADIRADERDLLQYALMGASYARNGLELSHPRVGLLNVGTEEHKGRSELKDAHGLIAGFAEQANFEFVGFVEGSDIPGKVADVIVTDGFTGNVAIKTGEGTARLIASLLREAFKYSFLSRLASVLAITSMGRLKKRIDPRRVNGGVFLGLNGTVIKSHGSADATGVSAAVKLAFQLAKTGFSEKLAARVASTVELAQDAPEPPDDTAEQQEEEKGQA</sequence>
<evidence type="ECO:0000256" key="10">
    <source>
        <dbReference type="HAMAP-Rule" id="MF_00019"/>
    </source>
</evidence>
<keyword evidence="13" id="KW-1185">Reference proteome</keyword>
<evidence type="ECO:0000256" key="11">
    <source>
        <dbReference type="SAM" id="MobiDB-lite"/>
    </source>
</evidence>
<accession>A0ABU3VCA6</accession>
<dbReference type="EC" id="2.3.1.274" evidence="8 10"/>
<evidence type="ECO:0000256" key="4">
    <source>
        <dbReference type="ARBA" id="ARBA00022679"/>
    </source>
</evidence>
<dbReference type="NCBIfam" id="TIGR00182">
    <property type="entry name" value="plsX"/>
    <property type="match status" value="1"/>
</dbReference>
<dbReference type="Gene3D" id="3.40.718.10">
    <property type="entry name" value="Isopropylmalate Dehydrogenase"/>
    <property type="match status" value="1"/>
</dbReference>
<keyword evidence="5 10" id="KW-0443">Lipid metabolism</keyword>
<dbReference type="PANTHER" id="PTHR30100">
    <property type="entry name" value="FATTY ACID/PHOSPHOLIPID SYNTHESIS PROTEIN PLSX"/>
    <property type="match status" value="1"/>
</dbReference>
<organism evidence="12 13">
    <name type="scientific">Sedimentitalea todarodis</name>
    <dbReference type="NCBI Taxonomy" id="1631240"/>
    <lineage>
        <taxon>Bacteria</taxon>
        <taxon>Pseudomonadati</taxon>
        <taxon>Pseudomonadota</taxon>
        <taxon>Alphaproteobacteria</taxon>
        <taxon>Rhodobacterales</taxon>
        <taxon>Paracoccaceae</taxon>
        <taxon>Sedimentitalea</taxon>
    </lineage>
</organism>
<evidence type="ECO:0000256" key="1">
    <source>
        <dbReference type="ARBA" id="ARBA00001232"/>
    </source>
</evidence>
<comment type="subcellular location">
    <subcellularLocation>
        <location evidence="10">Cytoplasm</location>
    </subcellularLocation>
    <text evidence="10">Associated with the membrane possibly through PlsY.</text>
</comment>
<evidence type="ECO:0000313" key="12">
    <source>
        <dbReference type="EMBL" id="MDU9003810.1"/>
    </source>
</evidence>
<dbReference type="GO" id="GO:0043811">
    <property type="term" value="F:phosphate:acyl-[acyl carrier protein] acyltransferase activity"/>
    <property type="evidence" value="ECO:0007669"/>
    <property type="project" value="UniProtKB-EC"/>
</dbReference>
<comment type="similarity">
    <text evidence="10">Belongs to the PlsX family.</text>
</comment>
<feature type="region of interest" description="Disordered" evidence="11">
    <location>
        <begin position="351"/>
        <end position="375"/>
    </location>
</feature>
<keyword evidence="7 10" id="KW-1208">Phospholipid metabolism</keyword>
<comment type="pathway">
    <text evidence="10">Lipid metabolism; phospholipid metabolism.</text>
</comment>
<gene>
    <name evidence="10 12" type="primary">plsX</name>
    <name evidence="12" type="ORF">QO231_08075</name>
</gene>
<comment type="caution">
    <text evidence="12">The sequence shown here is derived from an EMBL/GenBank/DDBJ whole genome shotgun (WGS) entry which is preliminary data.</text>
</comment>
<evidence type="ECO:0000256" key="7">
    <source>
        <dbReference type="ARBA" id="ARBA00023264"/>
    </source>
</evidence>
<comment type="function">
    <text evidence="10">Catalyzes the reversible formation of acyl-phosphate (acyl-PO(4)) from acyl-[acyl-carrier-protein] (acyl-ACP). This enzyme utilizes acyl-ACP as fatty acyl donor, but not acyl-CoA.</text>
</comment>
<evidence type="ECO:0000256" key="3">
    <source>
        <dbReference type="ARBA" id="ARBA00022516"/>
    </source>
</evidence>
<feature type="compositionally biased region" description="Acidic residues" evidence="11">
    <location>
        <begin position="359"/>
        <end position="369"/>
    </location>
</feature>